<name>B4D564_9BACT</name>
<dbReference type="GO" id="GO:0016787">
    <property type="term" value="F:hydrolase activity"/>
    <property type="evidence" value="ECO:0007669"/>
    <property type="project" value="InterPro"/>
</dbReference>
<organism evidence="2 3">
    <name type="scientific">Chthoniobacter flavus Ellin428</name>
    <dbReference type="NCBI Taxonomy" id="497964"/>
    <lineage>
        <taxon>Bacteria</taxon>
        <taxon>Pseudomonadati</taxon>
        <taxon>Verrucomicrobiota</taxon>
        <taxon>Spartobacteria</taxon>
        <taxon>Chthoniobacterales</taxon>
        <taxon>Chthoniobacteraceae</taxon>
        <taxon>Chthoniobacter</taxon>
    </lineage>
</organism>
<gene>
    <name evidence="2" type="ORF">CfE428DRAFT_4053</name>
</gene>
<evidence type="ECO:0000259" key="1">
    <source>
        <dbReference type="Pfam" id="PF00149"/>
    </source>
</evidence>
<dbReference type="InterPro" id="IPR004843">
    <property type="entry name" value="Calcineurin-like_PHP"/>
</dbReference>
<dbReference type="AlphaFoldDB" id="B4D564"/>
<dbReference type="InterPro" id="IPR006311">
    <property type="entry name" value="TAT_signal"/>
</dbReference>
<comment type="caution">
    <text evidence="2">The sequence shown here is derived from an EMBL/GenBank/DDBJ whole genome shotgun (WGS) entry which is preliminary data.</text>
</comment>
<dbReference type="EMBL" id="ABVL01000013">
    <property type="protein sequence ID" value="EDY18269.1"/>
    <property type="molecule type" value="Genomic_DNA"/>
</dbReference>
<feature type="domain" description="Calcineurin-like phosphoesterase" evidence="1">
    <location>
        <begin position="57"/>
        <end position="249"/>
    </location>
</feature>
<proteinExistence type="predicted"/>
<evidence type="ECO:0000313" key="3">
    <source>
        <dbReference type="Proteomes" id="UP000005824"/>
    </source>
</evidence>
<protein>
    <submittedName>
        <fullName evidence="2">Metallophosphoesterase</fullName>
    </submittedName>
</protein>
<dbReference type="PANTHER" id="PTHR43143:SF6">
    <property type="entry name" value="BLL3016 PROTEIN"/>
    <property type="match status" value="1"/>
</dbReference>
<dbReference type="InterPro" id="IPR029052">
    <property type="entry name" value="Metallo-depent_PP-like"/>
</dbReference>
<dbReference type="eggNOG" id="COG1409">
    <property type="taxonomic scope" value="Bacteria"/>
</dbReference>
<dbReference type="Pfam" id="PF00149">
    <property type="entry name" value="Metallophos"/>
    <property type="match status" value="1"/>
</dbReference>
<dbReference type="Gene3D" id="3.60.21.10">
    <property type="match status" value="1"/>
</dbReference>
<sequence length="318" mass="34393">MSQLITENSTDDSLDRRGFLHCMAWAGTGMLFSVSGGILGSRLLGSTASAAEAATFNFVQISDSHIGFHKPANPDVGATFRETIARINALPQAPDFILHTGDLTQLSETKEFDDLQQMLKDCKTKQVFFVPGEHDILSDNGAQYLERFGKGTHGTGWYSFDQKGVHFIGLVNVATVKEGGLGVLGADQLDWLQKDLASLSKSTPIVVFAHIPLWSVYPQWGWGTDDGARAMEMLRPFGSVTVLNGHIHQAMQKIEGNITFHTARSTAFPQPAPGTAPKAGPMAVPAEKLRSYLGITSVSYTETSHSLAVIDSTLATNR</sequence>
<evidence type="ECO:0000313" key="2">
    <source>
        <dbReference type="EMBL" id="EDY18269.1"/>
    </source>
</evidence>
<dbReference type="PANTHER" id="PTHR43143">
    <property type="entry name" value="METALLOPHOSPHOESTERASE, CALCINEURIN SUPERFAMILY"/>
    <property type="match status" value="1"/>
</dbReference>
<dbReference type="RefSeq" id="WP_006981377.1">
    <property type="nucleotide sequence ID" value="NZ_ABVL01000013.1"/>
</dbReference>
<reference evidence="2 3" key="1">
    <citation type="journal article" date="2011" name="J. Bacteriol.">
        <title>Genome sequence of Chthoniobacter flavus Ellin428, an aerobic heterotrophic soil bacterium.</title>
        <authorList>
            <person name="Kant R."/>
            <person name="van Passel M.W."/>
            <person name="Palva A."/>
            <person name="Lucas S."/>
            <person name="Lapidus A."/>
            <person name="Glavina Del Rio T."/>
            <person name="Dalin E."/>
            <person name="Tice H."/>
            <person name="Bruce D."/>
            <person name="Goodwin L."/>
            <person name="Pitluck S."/>
            <person name="Larimer F.W."/>
            <person name="Land M.L."/>
            <person name="Hauser L."/>
            <person name="Sangwan P."/>
            <person name="de Vos W.M."/>
            <person name="Janssen P.H."/>
            <person name="Smidt H."/>
        </authorList>
    </citation>
    <scope>NUCLEOTIDE SEQUENCE [LARGE SCALE GENOMIC DNA]</scope>
    <source>
        <strain evidence="2 3">Ellin428</strain>
    </source>
</reference>
<dbReference type="STRING" id="497964.CfE428DRAFT_4053"/>
<dbReference type="Proteomes" id="UP000005824">
    <property type="component" value="Unassembled WGS sequence"/>
</dbReference>
<dbReference type="InParanoid" id="B4D564"/>
<dbReference type="PROSITE" id="PS51318">
    <property type="entry name" value="TAT"/>
    <property type="match status" value="1"/>
</dbReference>
<dbReference type="InterPro" id="IPR051918">
    <property type="entry name" value="STPP_CPPED1"/>
</dbReference>
<accession>B4D564</accession>
<keyword evidence="3" id="KW-1185">Reference proteome</keyword>
<dbReference type="SUPFAM" id="SSF56300">
    <property type="entry name" value="Metallo-dependent phosphatases"/>
    <property type="match status" value="1"/>
</dbReference>